<dbReference type="RefSeq" id="WP_228123926.1">
    <property type="nucleotide sequence ID" value="NZ_BARA01000124.1"/>
</dbReference>
<keyword evidence="5" id="KW-1185">Reference proteome</keyword>
<feature type="DNA-binding region" description="H-T-H motif" evidence="2">
    <location>
        <begin position="48"/>
        <end position="67"/>
    </location>
</feature>
<dbReference type="Gene3D" id="1.10.357.10">
    <property type="entry name" value="Tetracycline Repressor, domain 2"/>
    <property type="match status" value="1"/>
</dbReference>
<dbReference type="InterPro" id="IPR001647">
    <property type="entry name" value="HTH_TetR"/>
</dbReference>
<dbReference type="Proteomes" id="UP001156708">
    <property type="component" value="Unassembled WGS sequence"/>
</dbReference>
<proteinExistence type="predicted"/>
<dbReference type="Pfam" id="PF00440">
    <property type="entry name" value="TetR_N"/>
    <property type="match status" value="1"/>
</dbReference>
<dbReference type="GO" id="GO:0000976">
    <property type="term" value="F:transcription cis-regulatory region binding"/>
    <property type="evidence" value="ECO:0007669"/>
    <property type="project" value="TreeGrafter"/>
</dbReference>
<evidence type="ECO:0000313" key="4">
    <source>
        <dbReference type="EMBL" id="GLQ85442.1"/>
    </source>
</evidence>
<protein>
    <submittedName>
        <fullName evidence="4">TetR family transcriptional regulator</fullName>
    </submittedName>
</protein>
<dbReference type="AlphaFoldDB" id="A0AA37SGX0"/>
<dbReference type="SUPFAM" id="SSF46689">
    <property type="entry name" value="Homeodomain-like"/>
    <property type="match status" value="1"/>
</dbReference>
<dbReference type="InterPro" id="IPR050109">
    <property type="entry name" value="HTH-type_TetR-like_transc_reg"/>
</dbReference>
<dbReference type="InterPro" id="IPR009057">
    <property type="entry name" value="Homeodomain-like_sf"/>
</dbReference>
<accession>A0AA37SGX0</accession>
<name>A0AA37SGX0_9PROT</name>
<evidence type="ECO:0000256" key="2">
    <source>
        <dbReference type="PROSITE-ProRule" id="PRU00335"/>
    </source>
</evidence>
<gene>
    <name evidence="4" type="ORF">GCM10007872_23510</name>
</gene>
<keyword evidence="1 2" id="KW-0238">DNA-binding</keyword>
<dbReference type="GO" id="GO:0003700">
    <property type="term" value="F:DNA-binding transcription factor activity"/>
    <property type="evidence" value="ECO:0007669"/>
    <property type="project" value="TreeGrafter"/>
</dbReference>
<dbReference type="PANTHER" id="PTHR30055:SF146">
    <property type="entry name" value="HTH-TYPE TRANSCRIPTIONAL DUAL REGULATOR CECR"/>
    <property type="match status" value="1"/>
</dbReference>
<sequence>MSPDLHYISDRKSENQVVRRGRPPTATIRMLEAADILFAQADGPERVTMDAIAAACSVGKGTLFRAFGSRAGLLDALWATKIEALRASVESGAAPFRQETLPQQRLAAFLDLILTFKLDNRHLIRALEFGPGILQSPHYRWMLGVTARFIEEGTGSPPEGAALYNAHALLAALHIDLIEDMLANGLSLDTIREAQTKRAYMAMNITESDYKILVRT</sequence>
<feature type="domain" description="HTH tetR-type" evidence="3">
    <location>
        <begin position="24"/>
        <end position="85"/>
    </location>
</feature>
<reference evidence="5" key="1">
    <citation type="journal article" date="2019" name="Int. J. Syst. Evol. Microbiol.">
        <title>The Global Catalogue of Microorganisms (GCM) 10K type strain sequencing project: providing services to taxonomists for standard genome sequencing and annotation.</title>
        <authorList>
            <consortium name="The Broad Institute Genomics Platform"/>
            <consortium name="The Broad Institute Genome Sequencing Center for Infectious Disease"/>
            <person name="Wu L."/>
            <person name="Ma J."/>
        </authorList>
    </citation>
    <scope>NUCLEOTIDE SEQUENCE [LARGE SCALE GENOMIC DNA]</scope>
    <source>
        <strain evidence="5">NBRC 12467</strain>
    </source>
</reference>
<dbReference type="EMBL" id="BSNZ01000015">
    <property type="protein sequence ID" value="GLQ85442.1"/>
    <property type="molecule type" value="Genomic_DNA"/>
</dbReference>
<comment type="caution">
    <text evidence="4">The sequence shown here is derived from an EMBL/GenBank/DDBJ whole genome shotgun (WGS) entry which is preliminary data.</text>
</comment>
<dbReference type="PROSITE" id="PS50977">
    <property type="entry name" value="HTH_TETR_2"/>
    <property type="match status" value="1"/>
</dbReference>
<organism evidence="4 5">
    <name type="scientific">Gluconobacter sphaericus NBRC 12467</name>
    <dbReference type="NCBI Taxonomy" id="1307951"/>
    <lineage>
        <taxon>Bacteria</taxon>
        <taxon>Pseudomonadati</taxon>
        <taxon>Pseudomonadota</taxon>
        <taxon>Alphaproteobacteria</taxon>
        <taxon>Acetobacterales</taxon>
        <taxon>Acetobacteraceae</taxon>
        <taxon>Gluconobacter</taxon>
    </lineage>
</organism>
<evidence type="ECO:0000313" key="5">
    <source>
        <dbReference type="Proteomes" id="UP001156708"/>
    </source>
</evidence>
<evidence type="ECO:0000256" key="1">
    <source>
        <dbReference type="ARBA" id="ARBA00023125"/>
    </source>
</evidence>
<dbReference type="PANTHER" id="PTHR30055">
    <property type="entry name" value="HTH-TYPE TRANSCRIPTIONAL REGULATOR RUTR"/>
    <property type="match status" value="1"/>
</dbReference>
<evidence type="ECO:0000259" key="3">
    <source>
        <dbReference type="PROSITE" id="PS50977"/>
    </source>
</evidence>